<reference evidence="3" key="1">
    <citation type="journal article" date="2015" name="Nat. Genet.">
        <title>The pineapple genome and the evolution of CAM photosynthesis.</title>
        <authorList>
            <person name="Ming R."/>
            <person name="VanBuren R."/>
            <person name="Wai C.M."/>
            <person name="Tang H."/>
            <person name="Schatz M.C."/>
            <person name="Bowers J.E."/>
            <person name="Lyons E."/>
            <person name="Wang M.L."/>
            <person name="Chen J."/>
            <person name="Biggers E."/>
            <person name="Zhang J."/>
            <person name="Huang L."/>
            <person name="Zhang L."/>
            <person name="Miao W."/>
            <person name="Zhang J."/>
            <person name="Ye Z."/>
            <person name="Miao C."/>
            <person name="Lin Z."/>
            <person name="Wang H."/>
            <person name="Zhou H."/>
            <person name="Yim W.C."/>
            <person name="Priest H.D."/>
            <person name="Zheng C."/>
            <person name="Woodhouse M."/>
            <person name="Edger P.P."/>
            <person name="Guyot R."/>
            <person name="Guo H.B."/>
            <person name="Guo H."/>
            <person name="Zheng G."/>
            <person name="Singh R."/>
            <person name="Sharma A."/>
            <person name="Min X."/>
            <person name="Zheng Y."/>
            <person name="Lee H."/>
            <person name="Gurtowski J."/>
            <person name="Sedlazeck F.J."/>
            <person name="Harkess A."/>
            <person name="McKain M.R."/>
            <person name="Liao Z."/>
            <person name="Fang J."/>
            <person name="Liu J."/>
            <person name="Zhang X."/>
            <person name="Zhang Q."/>
            <person name="Hu W."/>
            <person name="Qin Y."/>
            <person name="Wang K."/>
            <person name="Chen L.Y."/>
            <person name="Shirley N."/>
            <person name="Lin Y.R."/>
            <person name="Liu L.Y."/>
            <person name="Hernandez A.G."/>
            <person name="Wright C.L."/>
            <person name="Bulone V."/>
            <person name="Tuskan G.A."/>
            <person name="Heath K."/>
            <person name="Zee F."/>
            <person name="Moore P.H."/>
            <person name="Sunkar R."/>
            <person name="Leebens-Mack J.H."/>
            <person name="Mockler T."/>
            <person name="Bennetzen J.L."/>
            <person name="Freeling M."/>
            <person name="Sankoff D."/>
            <person name="Paterson A.H."/>
            <person name="Zhu X."/>
            <person name="Yang X."/>
            <person name="Smith J.A."/>
            <person name="Cushman J.C."/>
            <person name="Paull R.E."/>
            <person name="Yu Q."/>
        </authorList>
    </citation>
    <scope>NUCLEOTIDE SEQUENCE [LARGE SCALE GENOMIC DNA]</scope>
    <source>
        <strain evidence="3">cv. F153</strain>
    </source>
</reference>
<gene>
    <name evidence="4" type="primary">LOC109704141</name>
</gene>
<dbReference type="SMART" id="SM00499">
    <property type="entry name" value="AAI"/>
    <property type="match status" value="1"/>
</dbReference>
<feature type="chain" id="PRO_5028130554" evidence="1">
    <location>
        <begin position="36"/>
        <end position="146"/>
    </location>
</feature>
<dbReference type="InterPro" id="IPR027923">
    <property type="entry name" value="Hydrophob_seed_dom"/>
</dbReference>
<reference evidence="4" key="2">
    <citation type="submission" date="2025-08" db="UniProtKB">
        <authorList>
            <consortium name="RefSeq"/>
        </authorList>
    </citation>
    <scope>IDENTIFICATION</scope>
    <source>
        <tissue evidence="4">Leaf</tissue>
    </source>
</reference>
<dbReference type="Gramene" id="Aco023050.1.mrna1">
    <property type="protein sequence ID" value="Aco023050.1.mrna1.cds1"/>
    <property type="gene ID" value="Aco023050.1.path1"/>
</dbReference>
<keyword evidence="1" id="KW-0732">Signal</keyword>
<protein>
    <submittedName>
        <fullName evidence="4">Lipid-binding protein At4g00165</fullName>
    </submittedName>
</protein>
<dbReference type="InterPro" id="IPR016140">
    <property type="entry name" value="Bifunc_inhib/LTP/seed_store"/>
</dbReference>
<dbReference type="RefSeq" id="XP_020080465.1">
    <property type="nucleotide sequence ID" value="XM_020224876.1"/>
</dbReference>
<evidence type="ECO:0000313" key="4">
    <source>
        <dbReference type="RefSeq" id="XP_020080465.1"/>
    </source>
</evidence>
<dbReference type="InterPro" id="IPR051636">
    <property type="entry name" value="Plant_LTP/defense-related"/>
</dbReference>
<dbReference type="PANTHER" id="PTHR31731">
    <property type="match status" value="1"/>
</dbReference>
<dbReference type="InterPro" id="IPR036312">
    <property type="entry name" value="Bifun_inhib/LTP/seed_sf"/>
</dbReference>
<feature type="domain" description="Bifunctional inhibitor/plant lipid transfer protein/seed storage helical" evidence="2">
    <location>
        <begin position="63"/>
        <end position="145"/>
    </location>
</feature>
<feature type="signal peptide" evidence="1">
    <location>
        <begin position="1"/>
        <end position="35"/>
    </location>
</feature>
<sequence length="146" mass="15087">MTANRENKSSERAMASKTLATLSLTLFLLSSLCTANKVPCTPKIPTPTVPQVPPKGPPVNPFCPWDTVKLAACASLLGGVSDLAVGAPFGSRCCTLLEGLADAEAAACLCTTVSESVLGITTEWSVALSLLASTCKKEIPDGFKCV</sequence>
<dbReference type="Pfam" id="PF14547">
    <property type="entry name" value="Hydrophob_seed"/>
    <property type="match status" value="1"/>
</dbReference>
<proteinExistence type="predicted"/>
<dbReference type="OrthoDB" id="696558at2759"/>
<dbReference type="GeneID" id="109704141"/>
<dbReference type="Proteomes" id="UP000515123">
    <property type="component" value="Linkage group 2"/>
</dbReference>
<dbReference type="Gene3D" id="1.10.110.10">
    <property type="entry name" value="Plant lipid-transfer and hydrophobic proteins"/>
    <property type="match status" value="1"/>
</dbReference>
<dbReference type="AlphaFoldDB" id="A0A6P5EG70"/>
<name>A0A6P5EG70_ANACO</name>
<evidence type="ECO:0000313" key="3">
    <source>
        <dbReference type="Proteomes" id="UP000515123"/>
    </source>
</evidence>
<evidence type="ECO:0000256" key="1">
    <source>
        <dbReference type="SAM" id="SignalP"/>
    </source>
</evidence>
<evidence type="ECO:0000259" key="2">
    <source>
        <dbReference type="SMART" id="SM00499"/>
    </source>
</evidence>
<keyword evidence="3" id="KW-1185">Reference proteome</keyword>
<accession>A0A6P5EG70</accession>
<dbReference type="SUPFAM" id="SSF47699">
    <property type="entry name" value="Bifunctional inhibitor/lipid-transfer protein/seed storage 2S albumin"/>
    <property type="match status" value="1"/>
</dbReference>
<dbReference type="CDD" id="cd01958">
    <property type="entry name" value="HPS_like"/>
    <property type="match status" value="1"/>
</dbReference>
<organism evidence="3 4">
    <name type="scientific">Ananas comosus</name>
    <name type="common">Pineapple</name>
    <name type="synonym">Ananas ananas</name>
    <dbReference type="NCBI Taxonomy" id="4615"/>
    <lineage>
        <taxon>Eukaryota</taxon>
        <taxon>Viridiplantae</taxon>
        <taxon>Streptophyta</taxon>
        <taxon>Embryophyta</taxon>
        <taxon>Tracheophyta</taxon>
        <taxon>Spermatophyta</taxon>
        <taxon>Magnoliopsida</taxon>
        <taxon>Liliopsida</taxon>
        <taxon>Poales</taxon>
        <taxon>Bromeliaceae</taxon>
        <taxon>Bromelioideae</taxon>
        <taxon>Ananas</taxon>
    </lineage>
</organism>